<accession>A0A4Z0L4P1</accession>
<name>A0A4Z0L4P1_9FLAO</name>
<dbReference type="EMBL" id="SRLH01000006">
    <property type="protein sequence ID" value="TGD57427.1"/>
    <property type="molecule type" value="Genomic_DNA"/>
</dbReference>
<evidence type="ECO:0000313" key="5">
    <source>
        <dbReference type="Proteomes" id="UP000297407"/>
    </source>
</evidence>
<feature type="signal peptide" evidence="2">
    <location>
        <begin position="1"/>
        <end position="18"/>
    </location>
</feature>
<dbReference type="RefSeq" id="WP_135527032.1">
    <property type="nucleotide sequence ID" value="NZ_SRLH01000006.1"/>
</dbReference>
<dbReference type="GO" id="GO:0055085">
    <property type="term" value="P:transmembrane transport"/>
    <property type="evidence" value="ECO:0007669"/>
    <property type="project" value="InterPro"/>
</dbReference>
<proteinExistence type="predicted"/>
<dbReference type="SUPFAM" id="SSF74653">
    <property type="entry name" value="TolA/TonB C-terminal domain"/>
    <property type="match status" value="1"/>
</dbReference>
<feature type="domain" description="TonB C-terminal" evidence="3">
    <location>
        <begin position="62"/>
        <end position="123"/>
    </location>
</feature>
<evidence type="ECO:0000256" key="2">
    <source>
        <dbReference type="SAM" id="SignalP"/>
    </source>
</evidence>
<evidence type="ECO:0000256" key="1">
    <source>
        <dbReference type="SAM" id="MobiDB-lite"/>
    </source>
</evidence>
<dbReference type="InterPro" id="IPR037682">
    <property type="entry name" value="TonB_C"/>
</dbReference>
<keyword evidence="2" id="KW-0732">Signal</keyword>
<evidence type="ECO:0000313" key="4">
    <source>
        <dbReference type="EMBL" id="TGD57427.1"/>
    </source>
</evidence>
<reference evidence="4 5" key="1">
    <citation type="submission" date="2019-04" db="EMBL/GenBank/DDBJ databases">
        <title>Flavobacterium sp. strain DS2-A Genome sequencing and assembly.</title>
        <authorList>
            <person name="Kim I."/>
        </authorList>
    </citation>
    <scope>NUCLEOTIDE SEQUENCE [LARGE SCALE GENOMIC DNA]</scope>
    <source>
        <strain evidence="4 5">DS2-A</strain>
    </source>
</reference>
<sequence>MRLFLLFFLLVAPVVANAQISGEDEVYLNGDYVEARFNGGGIEKFHEFIYSRLDRSKITKPGKIVFTFVISETGEIKDVRIVEFPYVEMATEIIRVIKTAPKWQPAKRGGKPTSLNVRFPMEFVQKGNKEQGRKVEPTEKEIDSGRKE</sequence>
<dbReference type="Pfam" id="PF03544">
    <property type="entry name" value="TonB_C"/>
    <property type="match status" value="1"/>
</dbReference>
<protein>
    <recommendedName>
        <fullName evidence="3">TonB C-terminal domain-containing protein</fullName>
    </recommendedName>
</protein>
<dbReference type="AlphaFoldDB" id="A0A4Z0L4P1"/>
<dbReference type="Proteomes" id="UP000297407">
    <property type="component" value="Unassembled WGS sequence"/>
</dbReference>
<gene>
    <name evidence="4" type="ORF">E4635_12475</name>
</gene>
<organism evidence="4 5">
    <name type="scientific">Flavobacterium humi</name>
    <dbReference type="NCBI Taxonomy" id="2562683"/>
    <lineage>
        <taxon>Bacteria</taxon>
        <taxon>Pseudomonadati</taxon>
        <taxon>Bacteroidota</taxon>
        <taxon>Flavobacteriia</taxon>
        <taxon>Flavobacteriales</taxon>
        <taxon>Flavobacteriaceae</taxon>
        <taxon>Flavobacterium</taxon>
    </lineage>
</organism>
<evidence type="ECO:0000259" key="3">
    <source>
        <dbReference type="Pfam" id="PF03544"/>
    </source>
</evidence>
<keyword evidence="5" id="KW-1185">Reference proteome</keyword>
<comment type="caution">
    <text evidence="4">The sequence shown here is derived from an EMBL/GenBank/DDBJ whole genome shotgun (WGS) entry which is preliminary data.</text>
</comment>
<dbReference type="Gene3D" id="3.30.1150.10">
    <property type="match status" value="1"/>
</dbReference>
<dbReference type="OrthoDB" id="1522859at2"/>
<feature type="region of interest" description="Disordered" evidence="1">
    <location>
        <begin position="127"/>
        <end position="148"/>
    </location>
</feature>
<feature type="chain" id="PRO_5021418129" description="TonB C-terminal domain-containing protein" evidence="2">
    <location>
        <begin position="19"/>
        <end position="148"/>
    </location>
</feature>